<sequence>MEQLLLLANARDAGLVDAKSAENITGRIAMGMLSGKALVDAICTELARGPSAGMALDAIAPLFAAGDVVELRALDAAGGGSVAFCGRLDKDRTALAEFIARHIGRKNIYFGANPRKAEMAGTTRAASAADVAVRRAVVLDLDGKDAPDADPDWIRTLCALREQGPALVLDSGNGHHVWLRCDATDAASTTPAADAMRSLGADDMSDPPRIARLPYTVNLPTATKRKRGSVPCLALPEPADATRSNVSRPLAEVCQAIKSIARTNGLPGRGAADARTSGSASRYTADGERKTGQPAPSADLLRLSLERLPNDGPFDNRDDWLDVCHAVKGACLAAGIEAEGREAWLAWCEQWGGDPVHDQAAWDGIVDPGTGWGTLMQMLENTNPTGRIEVKAAEARHAFATQAAENKAGLSATPLRPVGPFSPNQLAPRQWLYGRSYIRGNVGLLVAPGGVGKSALAMAEAVAMASGCELLDGDKPHKPLNVLYHNGEDGEDEQKRRLAAVMTHHRVSHNDLDGRLFLTSGRNLPIQLAQLGASGAAEIVPGVVDWFVETAKALSLDLIVLDPIGAMHGLPENANDAINLLLGALRDIAEKAGVAILLVHHTSKVAAMDMTGAGAAASRGASALVDGARIVRQLGNMSEKDAVKFGVSPDVRQQYIRVDNGKANLAPAEGARWMRLVGVPLNNQTQEYPDGDHIQTVERWTPPVKGQTGITLPQKADIQAALAGAAPDERRASHLSPGWVGRFIADVLGYGLAAPGTAADDRSYEEHIAHNEVASIVAQGLQEGWLRRGDEKCSDRKTRACITMGDPVDTEQTGKPHE</sequence>
<name>A0A2T8HY21_9RHOB</name>
<protein>
    <recommendedName>
        <fullName evidence="4">Primase C-terminal 2 domain-containing protein</fullName>
    </recommendedName>
</protein>
<comment type="caution">
    <text evidence="2">The sequence shown here is derived from an EMBL/GenBank/DDBJ whole genome shotgun (WGS) entry which is preliminary data.</text>
</comment>
<dbReference type="InterPro" id="IPR027417">
    <property type="entry name" value="P-loop_NTPase"/>
</dbReference>
<dbReference type="Pfam" id="PF13481">
    <property type="entry name" value="AAA_25"/>
    <property type="match status" value="1"/>
</dbReference>
<evidence type="ECO:0000256" key="1">
    <source>
        <dbReference type="SAM" id="MobiDB-lite"/>
    </source>
</evidence>
<dbReference type="Proteomes" id="UP000245911">
    <property type="component" value="Unassembled WGS sequence"/>
</dbReference>
<organism evidence="2 3">
    <name type="scientific">Pararhodobacter oceanensis</name>
    <dbReference type="NCBI Taxonomy" id="2172121"/>
    <lineage>
        <taxon>Bacteria</taxon>
        <taxon>Pseudomonadati</taxon>
        <taxon>Pseudomonadota</taxon>
        <taxon>Alphaproteobacteria</taxon>
        <taxon>Rhodobacterales</taxon>
        <taxon>Paracoccaceae</taxon>
        <taxon>Pararhodobacter</taxon>
    </lineage>
</organism>
<evidence type="ECO:0000313" key="3">
    <source>
        <dbReference type="Proteomes" id="UP000245911"/>
    </source>
</evidence>
<reference evidence="2 3" key="1">
    <citation type="submission" date="2018-04" db="EMBL/GenBank/DDBJ databases">
        <title>Pararhodobacter oceanense sp. nov., isolated from marine intertidal sediment.</title>
        <authorList>
            <person name="Wang X.-L."/>
            <person name="Du Z.-J."/>
        </authorList>
    </citation>
    <scope>NUCLEOTIDE SEQUENCE [LARGE SCALE GENOMIC DNA]</scope>
    <source>
        <strain evidence="2 3">AM505</strain>
    </source>
</reference>
<dbReference type="SUPFAM" id="SSF52540">
    <property type="entry name" value="P-loop containing nucleoside triphosphate hydrolases"/>
    <property type="match status" value="1"/>
</dbReference>
<proteinExistence type="predicted"/>
<dbReference type="EMBL" id="QDKM01000001">
    <property type="protein sequence ID" value="PVH30326.1"/>
    <property type="molecule type" value="Genomic_DNA"/>
</dbReference>
<dbReference type="Gene3D" id="3.40.50.300">
    <property type="entry name" value="P-loop containing nucleotide triphosphate hydrolases"/>
    <property type="match status" value="1"/>
</dbReference>
<dbReference type="AlphaFoldDB" id="A0A2T8HY21"/>
<gene>
    <name evidence="2" type="ORF">DDE20_01870</name>
</gene>
<keyword evidence="3" id="KW-1185">Reference proteome</keyword>
<accession>A0A2T8HY21</accession>
<feature type="region of interest" description="Disordered" evidence="1">
    <location>
        <begin position="265"/>
        <end position="296"/>
    </location>
</feature>
<evidence type="ECO:0008006" key="4">
    <source>
        <dbReference type="Google" id="ProtNLM"/>
    </source>
</evidence>
<evidence type="ECO:0000313" key="2">
    <source>
        <dbReference type="EMBL" id="PVH30326.1"/>
    </source>
</evidence>